<dbReference type="AlphaFoldDB" id="A0A6A5R715"/>
<feature type="non-terminal residue" evidence="1">
    <location>
        <position position="75"/>
    </location>
</feature>
<proteinExistence type="predicted"/>
<keyword evidence="2" id="KW-1185">Reference proteome</keyword>
<evidence type="ECO:0000313" key="1">
    <source>
        <dbReference type="EMBL" id="KAF1921667.1"/>
    </source>
</evidence>
<reference evidence="1" key="1">
    <citation type="journal article" date="2020" name="Stud. Mycol.">
        <title>101 Dothideomycetes genomes: a test case for predicting lifestyles and emergence of pathogens.</title>
        <authorList>
            <person name="Haridas S."/>
            <person name="Albert R."/>
            <person name="Binder M."/>
            <person name="Bloem J."/>
            <person name="Labutti K."/>
            <person name="Salamov A."/>
            <person name="Andreopoulos B."/>
            <person name="Baker S."/>
            <person name="Barry K."/>
            <person name="Bills G."/>
            <person name="Bluhm B."/>
            <person name="Cannon C."/>
            <person name="Castanera R."/>
            <person name="Culley D."/>
            <person name="Daum C."/>
            <person name="Ezra D."/>
            <person name="Gonzalez J."/>
            <person name="Henrissat B."/>
            <person name="Kuo A."/>
            <person name="Liang C."/>
            <person name="Lipzen A."/>
            <person name="Lutzoni F."/>
            <person name="Magnuson J."/>
            <person name="Mondo S."/>
            <person name="Nolan M."/>
            <person name="Ohm R."/>
            <person name="Pangilinan J."/>
            <person name="Park H.-J."/>
            <person name="Ramirez L."/>
            <person name="Alfaro M."/>
            <person name="Sun H."/>
            <person name="Tritt A."/>
            <person name="Yoshinaga Y."/>
            <person name="Zwiers L.-H."/>
            <person name="Turgeon B."/>
            <person name="Goodwin S."/>
            <person name="Spatafora J."/>
            <person name="Crous P."/>
            <person name="Grigoriev I."/>
        </authorList>
    </citation>
    <scope>NUCLEOTIDE SEQUENCE</scope>
    <source>
        <strain evidence="1">HMLAC05119</strain>
    </source>
</reference>
<accession>A0A6A5R715</accession>
<dbReference type="OrthoDB" id="3798318at2759"/>
<protein>
    <submittedName>
        <fullName evidence="1">Uncharacterized protein</fullName>
    </submittedName>
</protein>
<dbReference type="EMBL" id="ML979132">
    <property type="protein sequence ID" value="KAF1921667.1"/>
    <property type="molecule type" value="Genomic_DNA"/>
</dbReference>
<feature type="non-terminal residue" evidence="1">
    <location>
        <position position="1"/>
    </location>
</feature>
<dbReference type="Proteomes" id="UP000800096">
    <property type="component" value="Unassembled WGS sequence"/>
</dbReference>
<sequence>TSTQLPTRVLSKFYGKPAALICLRYSRLPIYSPTTRFPHHVTEMVATAVGDCQLNTARRILAEIQLRINGFNTYG</sequence>
<evidence type="ECO:0000313" key="2">
    <source>
        <dbReference type="Proteomes" id="UP000800096"/>
    </source>
</evidence>
<organism evidence="1 2">
    <name type="scientific">Ampelomyces quisqualis</name>
    <name type="common">Powdery mildew agent</name>
    <dbReference type="NCBI Taxonomy" id="50730"/>
    <lineage>
        <taxon>Eukaryota</taxon>
        <taxon>Fungi</taxon>
        <taxon>Dikarya</taxon>
        <taxon>Ascomycota</taxon>
        <taxon>Pezizomycotina</taxon>
        <taxon>Dothideomycetes</taxon>
        <taxon>Pleosporomycetidae</taxon>
        <taxon>Pleosporales</taxon>
        <taxon>Pleosporineae</taxon>
        <taxon>Phaeosphaeriaceae</taxon>
        <taxon>Ampelomyces</taxon>
    </lineage>
</organism>
<name>A0A6A5R715_AMPQU</name>
<gene>
    <name evidence="1" type="ORF">BDU57DRAFT_413953</name>
</gene>